<dbReference type="InterPro" id="IPR011711">
    <property type="entry name" value="GntR_C"/>
</dbReference>
<dbReference type="InterPro" id="IPR008920">
    <property type="entry name" value="TF_FadR/GntR_C"/>
</dbReference>
<dbReference type="Pfam" id="PF00392">
    <property type="entry name" value="GntR"/>
    <property type="match status" value="1"/>
</dbReference>
<dbReference type="GO" id="GO:0003677">
    <property type="term" value="F:DNA binding"/>
    <property type="evidence" value="ECO:0007669"/>
    <property type="project" value="UniProtKB-KW"/>
</dbReference>
<dbReference type="InterPro" id="IPR036388">
    <property type="entry name" value="WH-like_DNA-bd_sf"/>
</dbReference>
<feature type="compositionally biased region" description="Basic and acidic residues" evidence="4">
    <location>
        <begin position="192"/>
        <end position="201"/>
    </location>
</feature>
<dbReference type="Proteomes" id="UP000255467">
    <property type="component" value="Unassembled WGS sequence"/>
</dbReference>
<dbReference type="PROSITE" id="PS50949">
    <property type="entry name" value="HTH_GNTR"/>
    <property type="match status" value="1"/>
</dbReference>
<dbReference type="Gene3D" id="1.20.120.530">
    <property type="entry name" value="GntR ligand-binding domain-like"/>
    <property type="match status" value="1"/>
</dbReference>
<accession>A0A378Y992</accession>
<reference evidence="6 7" key="1">
    <citation type="submission" date="2018-06" db="EMBL/GenBank/DDBJ databases">
        <authorList>
            <consortium name="Pathogen Informatics"/>
            <person name="Doyle S."/>
        </authorList>
    </citation>
    <scope>NUCLEOTIDE SEQUENCE [LARGE SCALE GENOMIC DNA]</scope>
    <source>
        <strain evidence="6 7">NCTC1934</strain>
    </source>
</reference>
<organism evidence="6 7">
    <name type="scientific">Nocardia otitidiscaviarum</name>
    <dbReference type="NCBI Taxonomy" id="1823"/>
    <lineage>
        <taxon>Bacteria</taxon>
        <taxon>Bacillati</taxon>
        <taxon>Actinomycetota</taxon>
        <taxon>Actinomycetes</taxon>
        <taxon>Mycobacteriales</taxon>
        <taxon>Nocardiaceae</taxon>
        <taxon>Nocardia</taxon>
    </lineage>
</organism>
<proteinExistence type="predicted"/>
<feature type="region of interest" description="Disordered" evidence="4">
    <location>
        <begin position="179"/>
        <end position="206"/>
    </location>
</feature>
<dbReference type="SUPFAM" id="SSF48008">
    <property type="entry name" value="GntR ligand-binding domain-like"/>
    <property type="match status" value="1"/>
</dbReference>
<name>A0A378Y992_9NOCA</name>
<dbReference type="SMART" id="SM00345">
    <property type="entry name" value="HTH_GNTR"/>
    <property type="match status" value="1"/>
</dbReference>
<evidence type="ECO:0000256" key="1">
    <source>
        <dbReference type="ARBA" id="ARBA00023015"/>
    </source>
</evidence>
<feature type="domain" description="HTH gntR-type" evidence="5">
    <location>
        <begin position="1"/>
        <end position="65"/>
    </location>
</feature>
<protein>
    <submittedName>
        <fullName evidence="6">Transcriptional regulator NanR</fullName>
    </submittedName>
</protein>
<gene>
    <name evidence="6" type="ORF">NCTC1934_01232</name>
</gene>
<dbReference type="PANTHER" id="PTHR43537">
    <property type="entry name" value="TRANSCRIPTIONAL REGULATOR, GNTR FAMILY"/>
    <property type="match status" value="1"/>
</dbReference>
<dbReference type="AlphaFoldDB" id="A0A378Y992"/>
<evidence type="ECO:0000259" key="5">
    <source>
        <dbReference type="PROSITE" id="PS50949"/>
    </source>
</evidence>
<evidence type="ECO:0000256" key="3">
    <source>
        <dbReference type="ARBA" id="ARBA00023163"/>
    </source>
</evidence>
<dbReference type="PANTHER" id="PTHR43537:SF45">
    <property type="entry name" value="GNTR FAMILY REGULATORY PROTEIN"/>
    <property type="match status" value="1"/>
</dbReference>
<dbReference type="InterPro" id="IPR000524">
    <property type="entry name" value="Tscrpt_reg_HTH_GntR"/>
</dbReference>
<feature type="compositionally biased region" description="Low complexity" evidence="4">
    <location>
        <begin position="113"/>
        <end position="128"/>
    </location>
</feature>
<dbReference type="STRING" id="1406858.GCA_000710895_05668"/>
<evidence type="ECO:0000313" key="6">
    <source>
        <dbReference type="EMBL" id="SUA73785.1"/>
    </source>
</evidence>
<evidence type="ECO:0000256" key="4">
    <source>
        <dbReference type="SAM" id="MobiDB-lite"/>
    </source>
</evidence>
<dbReference type="InterPro" id="IPR036390">
    <property type="entry name" value="WH_DNA-bd_sf"/>
</dbReference>
<dbReference type="Gene3D" id="1.10.10.10">
    <property type="entry name" value="Winged helix-like DNA-binding domain superfamily/Winged helix DNA-binding domain"/>
    <property type="match status" value="1"/>
</dbReference>
<evidence type="ECO:0000313" key="7">
    <source>
        <dbReference type="Proteomes" id="UP000255467"/>
    </source>
</evidence>
<keyword evidence="2" id="KW-0238">DNA-binding</keyword>
<keyword evidence="7" id="KW-1185">Reference proteome</keyword>
<dbReference type="SUPFAM" id="SSF46785">
    <property type="entry name" value="Winged helix' DNA-binding domain"/>
    <property type="match status" value="1"/>
</dbReference>
<dbReference type="EMBL" id="UGRY01000002">
    <property type="protein sequence ID" value="SUA73785.1"/>
    <property type="molecule type" value="Genomic_DNA"/>
</dbReference>
<dbReference type="Pfam" id="PF07729">
    <property type="entry name" value="FCD"/>
    <property type="match status" value="1"/>
</dbReference>
<dbReference type="GO" id="GO:0003700">
    <property type="term" value="F:DNA-binding transcription factor activity"/>
    <property type="evidence" value="ECO:0007669"/>
    <property type="project" value="InterPro"/>
</dbReference>
<keyword evidence="3" id="KW-0804">Transcription</keyword>
<keyword evidence="1" id="KW-0805">Transcription regulation</keyword>
<feature type="region of interest" description="Disordered" evidence="4">
    <location>
        <begin position="113"/>
        <end position="146"/>
    </location>
</feature>
<dbReference type="PRINTS" id="PR00035">
    <property type="entry name" value="HTHGNTR"/>
</dbReference>
<sequence>MSERVYRSLQGDLAAGVLVPTERLREERLAEIYGVSRTPVREALARLLADGLIERLPDGLYPYRPRLDELADLYELRILLESHGIHRLRTDAPVDVAAEPNPVATTVAAETVGRPVAAGPPARTTAPPSERPVVTEPPTPHVSAESVAPPTVAGTAAHLTAADGADGPGTAVAPTTREQLAAADGSATAKTTRVEPVRRTAPEPTTSIRAVDTAEEFRARAVHPTTSAGSPPRARPRYDAAMIERELEIWQDLRAYPPPPGAELIAADERFHSRLLAASGNAALADALATVHARVRPIRALDIPTPERVAVMTAEHIAIAERLLAGDLEQGLSVLVAHITTSRDHVLARAEHALRLTKLARALRD</sequence>
<dbReference type="CDD" id="cd07377">
    <property type="entry name" value="WHTH_GntR"/>
    <property type="match status" value="1"/>
</dbReference>
<evidence type="ECO:0000256" key="2">
    <source>
        <dbReference type="ARBA" id="ARBA00023125"/>
    </source>
</evidence>